<name>A0A316YQG0_9BASI</name>
<keyword evidence="5 6" id="KW-0408">Iron</keyword>
<evidence type="ECO:0000313" key="7">
    <source>
        <dbReference type="EMBL" id="PWN91471.1"/>
    </source>
</evidence>
<gene>
    <name evidence="7" type="ORF">FA10DRAFT_274498</name>
</gene>
<dbReference type="GeneID" id="37045135"/>
<evidence type="ECO:0000256" key="3">
    <source>
        <dbReference type="ARBA" id="ARBA00022617"/>
    </source>
</evidence>
<dbReference type="GO" id="GO:0020037">
    <property type="term" value="F:heme binding"/>
    <property type="evidence" value="ECO:0007669"/>
    <property type="project" value="InterPro"/>
</dbReference>
<dbReference type="RefSeq" id="XP_025378669.1">
    <property type="nucleotide sequence ID" value="XM_025523219.1"/>
</dbReference>
<dbReference type="PRINTS" id="PR00465">
    <property type="entry name" value="EP450IV"/>
</dbReference>
<dbReference type="OrthoDB" id="1055148at2759"/>
<evidence type="ECO:0000256" key="5">
    <source>
        <dbReference type="ARBA" id="ARBA00023004"/>
    </source>
</evidence>
<proteinExistence type="inferred from homology"/>
<dbReference type="CDD" id="cd00302">
    <property type="entry name" value="cytochrome_P450"/>
    <property type="match status" value="1"/>
</dbReference>
<evidence type="ECO:0000256" key="6">
    <source>
        <dbReference type="PIRSR" id="PIRSR602403-1"/>
    </source>
</evidence>
<dbReference type="AlphaFoldDB" id="A0A316YQG0"/>
<reference evidence="7" key="1">
    <citation type="journal article" date="2018" name="Mol. Biol. Evol.">
        <title>Broad Genomic Sampling Reveals a Smut Pathogenic Ancestry of the Fungal Clade Ustilaginomycotina.</title>
        <authorList>
            <person name="Kijpornyongpan T."/>
            <person name="Mondo S.J."/>
            <person name="Barry K."/>
            <person name="Sandor L."/>
            <person name="Lee J."/>
            <person name="Lipzen A."/>
            <person name="Pangilinan J."/>
            <person name="LaButti K."/>
            <person name="Hainaut M."/>
            <person name="Henrissat B."/>
            <person name="Grigoriev I.V."/>
            <person name="Spatafora J.W."/>
            <person name="Aime M.C."/>
        </authorList>
    </citation>
    <scope>NUCLEOTIDE SEQUENCE [LARGE SCALE GENOMIC DNA]</scope>
    <source>
        <strain evidence="7">MCA 4198</strain>
    </source>
</reference>
<dbReference type="InterPro" id="IPR001128">
    <property type="entry name" value="Cyt_P450"/>
</dbReference>
<evidence type="ECO:0000256" key="4">
    <source>
        <dbReference type="ARBA" id="ARBA00022723"/>
    </source>
</evidence>
<dbReference type="GO" id="GO:0016705">
    <property type="term" value="F:oxidoreductase activity, acting on paired donors, with incorporation or reduction of molecular oxygen"/>
    <property type="evidence" value="ECO:0007669"/>
    <property type="project" value="InterPro"/>
</dbReference>
<accession>A0A316YQG0</accession>
<dbReference type="GO" id="GO:0005506">
    <property type="term" value="F:iron ion binding"/>
    <property type="evidence" value="ECO:0007669"/>
    <property type="project" value="InterPro"/>
</dbReference>
<dbReference type="STRING" id="215250.A0A316YQG0"/>
<dbReference type="InterPro" id="IPR050529">
    <property type="entry name" value="CYP450_sterol_14alpha_dmase"/>
</dbReference>
<dbReference type="Pfam" id="PF00067">
    <property type="entry name" value="p450"/>
    <property type="match status" value="1"/>
</dbReference>
<dbReference type="InterPro" id="IPR002403">
    <property type="entry name" value="Cyt_P450_E_grp-IV"/>
</dbReference>
<organism evidence="7 8">
    <name type="scientific">Acaromyces ingoldii</name>
    <dbReference type="NCBI Taxonomy" id="215250"/>
    <lineage>
        <taxon>Eukaryota</taxon>
        <taxon>Fungi</taxon>
        <taxon>Dikarya</taxon>
        <taxon>Basidiomycota</taxon>
        <taxon>Ustilaginomycotina</taxon>
        <taxon>Exobasidiomycetes</taxon>
        <taxon>Exobasidiales</taxon>
        <taxon>Cryptobasidiaceae</taxon>
        <taxon>Acaromyces</taxon>
    </lineage>
</organism>
<protein>
    <submittedName>
        <fullName evidence="7">Cytochrome P450</fullName>
    </submittedName>
</protein>
<sequence>MIDVQTDSKLLFAASALVASWLLWVFFVPPKQLHNGFNKVPIIKNRLPGLGGVGFYANRYTFLSKNVTKDPRHPHHGIAKFNLLGKVVYHVGGNDEETMRAICLNKDLSFSGGNNFLFAGIAGARQGGINEDGEVDTEEKRVMRDLIKAISPTRLNPIAPRLVEDAYEGIQEWLGNGASADLDMQQTYYPLVFRFTVRVMGMAEYASSPEDLKRFVAAFWATQRNSGFWTTILPWVPQPRLLMRLWGAVTLWRMVRKTLAERQKTGHREEDYAQDLIDNGYSHNQVSKFVIGGIIAGILNTIGTGAYSVAFVGADDDLKRQCRAGLEAGLRKVAESRGEVYEDLTPLQKLQMVKLEDWESIPDFEILHLVFKESIRLMLTNSLNRYYPGPSKDKEGKLKPRLTIYGEEIEDDAYVTFSPPSNLHDADAFPEPFKFDPMRYKRGQGQTEYTFIGWGAGHHKCTGMRFAKLETIIALSSFLLFTDFETVDDRGKRYSLQEVPLPDLSQSHWRTPRRPMRVRITKPTQ</sequence>
<dbReference type="Gene3D" id="1.10.630.10">
    <property type="entry name" value="Cytochrome P450"/>
    <property type="match status" value="1"/>
</dbReference>
<dbReference type="PANTHER" id="PTHR24304:SF2">
    <property type="entry name" value="24-HYDROXYCHOLESTEROL 7-ALPHA-HYDROXYLASE"/>
    <property type="match status" value="1"/>
</dbReference>
<dbReference type="PANTHER" id="PTHR24304">
    <property type="entry name" value="CYTOCHROME P450 FAMILY 7"/>
    <property type="match status" value="1"/>
</dbReference>
<comment type="cofactor">
    <cofactor evidence="1 6">
        <name>heme</name>
        <dbReference type="ChEBI" id="CHEBI:30413"/>
    </cofactor>
</comment>
<dbReference type="EMBL" id="KZ819635">
    <property type="protein sequence ID" value="PWN91471.1"/>
    <property type="molecule type" value="Genomic_DNA"/>
</dbReference>
<dbReference type="Proteomes" id="UP000245768">
    <property type="component" value="Unassembled WGS sequence"/>
</dbReference>
<evidence type="ECO:0000256" key="1">
    <source>
        <dbReference type="ARBA" id="ARBA00001971"/>
    </source>
</evidence>
<comment type="similarity">
    <text evidence="2">Belongs to the cytochrome P450 family.</text>
</comment>
<dbReference type="SUPFAM" id="SSF48264">
    <property type="entry name" value="Cytochrome P450"/>
    <property type="match status" value="1"/>
</dbReference>
<evidence type="ECO:0000313" key="8">
    <source>
        <dbReference type="Proteomes" id="UP000245768"/>
    </source>
</evidence>
<dbReference type="InterPro" id="IPR036396">
    <property type="entry name" value="Cyt_P450_sf"/>
</dbReference>
<evidence type="ECO:0000256" key="2">
    <source>
        <dbReference type="ARBA" id="ARBA00010617"/>
    </source>
</evidence>
<keyword evidence="3 6" id="KW-0349">Heme</keyword>
<feature type="binding site" description="axial binding residue" evidence="6">
    <location>
        <position position="461"/>
    </location>
    <ligand>
        <name>heme</name>
        <dbReference type="ChEBI" id="CHEBI:30413"/>
    </ligand>
    <ligandPart>
        <name>Fe</name>
        <dbReference type="ChEBI" id="CHEBI:18248"/>
    </ligandPart>
</feature>
<keyword evidence="4 6" id="KW-0479">Metal-binding</keyword>
<dbReference type="InParanoid" id="A0A316YQG0"/>
<keyword evidence="8" id="KW-1185">Reference proteome</keyword>
<dbReference type="GO" id="GO:0004497">
    <property type="term" value="F:monooxygenase activity"/>
    <property type="evidence" value="ECO:0007669"/>
    <property type="project" value="InterPro"/>
</dbReference>